<proteinExistence type="predicted"/>
<sequence length="591" mass="66713">MDLLSTENFDSLEKVNLSLSMPHYEQTRFVPLLLNLFHKVCSAKFLAVNLDIIEVAQKRSREQVHDDTMAKKVAKLKAAKKQPETVALEKRMRRHVQDISPLIFTFSQMFVQLNFLLRQEGLHLLYYYIPAWDERITGIVVAQHWHSFWKLGLGLCEQPSSEDDDRFVPVDDPVELVWDSNGIGHKLRAYLLPLLLRLNPQNDFVELGCSSSTGAGGIRFTIGGCGDGRGGDCRLICAGMIFPSENSSSAWFGKFVEHALSHRDNFAEVSAVKLKFRGSTTRFFVEDIVNYAYLHNLSWKSCTPNSAWDFPALETLNLTCMRLGDGSEKNLNLFSKCVNLKDITLHKCSMKGLEVFNVCVPHLSSFTITENTVLPKVFNVVAPQLETLTASASVSICSEGLAACSNFLHLSTAGFNALEKVNISLSNSRLKKERHVPSLLELFRVLRTVKFLILDVDVIEVPQKRSLQQVHIDTVTKKVARLEAEEMQPGTMIGEKRMLEAKVHRQDQVLAQQKAKIHVQDEVIAQQKAKIQAPFQVDEHQMKAKIPGQFQVNGQQMAKLRMQNQVIAQQKAKIQMQDQVIRKTEGKNTKA</sequence>
<comment type="caution">
    <text evidence="1">The sequence shown here is derived from an EMBL/GenBank/DDBJ whole genome shotgun (WGS) entry which is preliminary data.</text>
</comment>
<reference evidence="1 2" key="2">
    <citation type="journal article" date="2022" name="Mol. Ecol. Resour.">
        <title>The genomes of chicory, endive, great burdock and yacon provide insights into Asteraceae paleo-polyploidization history and plant inulin production.</title>
        <authorList>
            <person name="Fan W."/>
            <person name="Wang S."/>
            <person name="Wang H."/>
            <person name="Wang A."/>
            <person name="Jiang F."/>
            <person name="Liu H."/>
            <person name="Zhao H."/>
            <person name="Xu D."/>
            <person name="Zhang Y."/>
        </authorList>
    </citation>
    <scope>NUCLEOTIDE SEQUENCE [LARGE SCALE GENOMIC DNA]</scope>
    <source>
        <strain evidence="2">cv. Yunnan</strain>
        <tissue evidence="1">Leaves</tissue>
    </source>
</reference>
<dbReference type="EMBL" id="CM042018">
    <property type="protein sequence ID" value="KAI3829060.1"/>
    <property type="molecule type" value="Genomic_DNA"/>
</dbReference>
<organism evidence="1 2">
    <name type="scientific">Smallanthus sonchifolius</name>
    <dbReference type="NCBI Taxonomy" id="185202"/>
    <lineage>
        <taxon>Eukaryota</taxon>
        <taxon>Viridiplantae</taxon>
        <taxon>Streptophyta</taxon>
        <taxon>Embryophyta</taxon>
        <taxon>Tracheophyta</taxon>
        <taxon>Spermatophyta</taxon>
        <taxon>Magnoliopsida</taxon>
        <taxon>eudicotyledons</taxon>
        <taxon>Gunneridae</taxon>
        <taxon>Pentapetalae</taxon>
        <taxon>asterids</taxon>
        <taxon>campanulids</taxon>
        <taxon>Asterales</taxon>
        <taxon>Asteraceae</taxon>
        <taxon>Asteroideae</taxon>
        <taxon>Heliantheae alliance</taxon>
        <taxon>Millerieae</taxon>
        <taxon>Smallanthus</taxon>
    </lineage>
</organism>
<evidence type="ECO:0000313" key="2">
    <source>
        <dbReference type="Proteomes" id="UP001056120"/>
    </source>
</evidence>
<accession>A0ACB9KA21</accession>
<dbReference type="Proteomes" id="UP001056120">
    <property type="component" value="Linkage Group LG01"/>
</dbReference>
<reference evidence="2" key="1">
    <citation type="journal article" date="2022" name="Mol. Ecol. Resour.">
        <title>The genomes of chicory, endive, great burdock and yacon provide insights into Asteraceae palaeo-polyploidization history and plant inulin production.</title>
        <authorList>
            <person name="Fan W."/>
            <person name="Wang S."/>
            <person name="Wang H."/>
            <person name="Wang A."/>
            <person name="Jiang F."/>
            <person name="Liu H."/>
            <person name="Zhao H."/>
            <person name="Xu D."/>
            <person name="Zhang Y."/>
        </authorList>
    </citation>
    <scope>NUCLEOTIDE SEQUENCE [LARGE SCALE GENOMIC DNA]</scope>
    <source>
        <strain evidence="2">cv. Yunnan</strain>
    </source>
</reference>
<keyword evidence="2" id="KW-1185">Reference proteome</keyword>
<name>A0ACB9KA21_9ASTR</name>
<protein>
    <submittedName>
        <fullName evidence="1">Uncharacterized protein</fullName>
    </submittedName>
</protein>
<gene>
    <name evidence="1" type="ORF">L1987_03174</name>
</gene>
<evidence type="ECO:0000313" key="1">
    <source>
        <dbReference type="EMBL" id="KAI3829060.1"/>
    </source>
</evidence>